<evidence type="ECO:0000313" key="1">
    <source>
        <dbReference type="Proteomes" id="UP000887565"/>
    </source>
</evidence>
<protein>
    <submittedName>
        <fullName evidence="2">Uncharacterized protein</fullName>
    </submittedName>
</protein>
<sequence length="248" mass="27853">MVSKSNLDAAQKEYIPGKENAFADFLSRKYGADQTDNKFPTTSNAAAAMDKINVVETRAKTRKKLATPPLTDLEVPETPEEDKIVDPADLPNQDQWPFMQQQIADTQKVDPKLHQTRQKVENQQCVVFIAIIFALLHIFPQCVRSLRRREPVPRVEACAVNVPTLIQFCQLTTIPFKPIGISTIMISIASESPNFCTLNTTFNCLVSTVYNLVRVVDSLVLEIIKHLRESQFCGVKIISIDTEQVSGY</sequence>
<name>A0A915KD81_ROMCU</name>
<accession>A0A915KD81</accession>
<dbReference type="AlphaFoldDB" id="A0A915KD81"/>
<reference evidence="2" key="1">
    <citation type="submission" date="2022-11" db="UniProtKB">
        <authorList>
            <consortium name="WormBaseParasite"/>
        </authorList>
    </citation>
    <scope>IDENTIFICATION</scope>
</reference>
<keyword evidence="1" id="KW-1185">Reference proteome</keyword>
<dbReference type="WBParaSite" id="nRc.2.0.1.t36753-RA">
    <property type="protein sequence ID" value="nRc.2.0.1.t36753-RA"/>
    <property type="gene ID" value="nRc.2.0.1.g36753"/>
</dbReference>
<organism evidence="1 2">
    <name type="scientific">Romanomermis culicivorax</name>
    <name type="common">Nematode worm</name>
    <dbReference type="NCBI Taxonomy" id="13658"/>
    <lineage>
        <taxon>Eukaryota</taxon>
        <taxon>Metazoa</taxon>
        <taxon>Ecdysozoa</taxon>
        <taxon>Nematoda</taxon>
        <taxon>Enoplea</taxon>
        <taxon>Dorylaimia</taxon>
        <taxon>Mermithida</taxon>
        <taxon>Mermithoidea</taxon>
        <taxon>Mermithidae</taxon>
        <taxon>Romanomermis</taxon>
    </lineage>
</organism>
<dbReference type="Proteomes" id="UP000887565">
    <property type="component" value="Unplaced"/>
</dbReference>
<evidence type="ECO:0000313" key="2">
    <source>
        <dbReference type="WBParaSite" id="nRc.2.0.1.t36753-RA"/>
    </source>
</evidence>
<proteinExistence type="predicted"/>